<gene>
    <name evidence="2" type="ORF">ABWK59_24540</name>
</gene>
<dbReference type="EMBL" id="CP159872">
    <property type="protein sequence ID" value="XCM81843.1"/>
    <property type="molecule type" value="Genomic_DNA"/>
</dbReference>
<dbReference type="AlphaFoldDB" id="A0AAU8JZP8"/>
<evidence type="ECO:0000313" key="2">
    <source>
        <dbReference type="EMBL" id="XCM81843.1"/>
    </source>
</evidence>
<feature type="domain" description="CobE/GbiG C-terminal" evidence="1">
    <location>
        <begin position="3"/>
        <end position="134"/>
    </location>
</feature>
<dbReference type="Gene3D" id="3.30.420.180">
    <property type="entry name" value="CobE/GbiG C-terminal domain"/>
    <property type="match status" value="1"/>
</dbReference>
<dbReference type="KEGG" id="kcm:ABWK59_24540"/>
<dbReference type="RefSeq" id="WP_354642772.1">
    <property type="nucleotide sequence ID" value="NZ_CP159872.1"/>
</dbReference>
<accession>A0AAU8JZP8</accession>
<evidence type="ECO:0000259" key="1">
    <source>
        <dbReference type="Pfam" id="PF01890"/>
    </source>
</evidence>
<dbReference type="PANTHER" id="PTHR37477:SF1">
    <property type="entry name" value="COBALT-PRECORRIN-5A HYDROLASE"/>
    <property type="match status" value="1"/>
</dbReference>
<name>A0AAU8JZP8_9ACTN</name>
<dbReference type="Pfam" id="PF01890">
    <property type="entry name" value="CbiG_C"/>
    <property type="match status" value="1"/>
</dbReference>
<dbReference type="GO" id="GO:0009236">
    <property type="term" value="P:cobalamin biosynthetic process"/>
    <property type="evidence" value="ECO:0007669"/>
    <property type="project" value="InterPro"/>
</dbReference>
<dbReference type="InterPro" id="IPR052553">
    <property type="entry name" value="CbiG_hydrolase"/>
</dbReference>
<organism evidence="2">
    <name type="scientific">Kitasatospora camelliae</name>
    <dbReference type="NCBI Taxonomy" id="3156397"/>
    <lineage>
        <taxon>Bacteria</taxon>
        <taxon>Bacillati</taxon>
        <taxon>Actinomycetota</taxon>
        <taxon>Actinomycetes</taxon>
        <taxon>Kitasatosporales</taxon>
        <taxon>Streptomycetaceae</taxon>
        <taxon>Kitasatospora</taxon>
    </lineage>
</organism>
<dbReference type="InterPro" id="IPR002750">
    <property type="entry name" value="CobE/GbiG_C"/>
</dbReference>
<dbReference type="PANTHER" id="PTHR37477">
    <property type="entry name" value="COBALT-PRECORRIN-5A HYDROLASE"/>
    <property type="match status" value="1"/>
</dbReference>
<proteinExistence type="predicted"/>
<protein>
    <submittedName>
        <fullName evidence="2">Cobalamin biosynthesis protein</fullName>
    </submittedName>
</protein>
<reference evidence="2" key="1">
    <citation type="submission" date="2024-06" db="EMBL/GenBank/DDBJ databases">
        <title>The genome sequences of Kitasatospora sp. strain HUAS MG31.</title>
        <authorList>
            <person name="Mo P."/>
        </authorList>
    </citation>
    <scope>NUCLEOTIDE SEQUENCE</scope>
    <source>
        <strain evidence="2">HUAS MG31</strain>
    </source>
</reference>
<sequence length="142" mass="13510">MELVAGIGTRRGTSAEEILRLLDRALAEAGLTRDRIALLATVDAKAGEPGLRDAARVLGVPLVGHSPAALAAVAVPHPSDAVRAAVGTPSVAEAAALASAGAATGPAGAAVPAGSGAALIVPKTSSATATVAIAGPTDGVVT</sequence>
<dbReference type="InterPro" id="IPR036518">
    <property type="entry name" value="CobE/GbiG_C_sf"/>
</dbReference>
<dbReference type="SUPFAM" id="SSF159664">
    <property type="entry name" value="CobE/GbiG C-terminal domain-like"/>
    <property type="match status" value="1"/>
</dbReference>